<proteinExistence type="inferred from homology"/>
<dbReference type="PANTHER" id="PTHR42879">
    <property type="entry name" value="3-OXOACYL-(ACYL-CARRIER-PROTEIN) REDUCTASE"/>
    <property type="match status" value="1"/>
</dbReference>
<dbReference type="Pfam" id="PF00106">
    <property type="entry name" value="adh_short"/>
    <property type="match status" value="1"/>
</dbReference>
<keyword evidence="5" id="KW-1185">Reference proteome</keyword>
<dbReference type="CDD" id="cd05233">
    <property type="entry name" value="SDR_c"/>
    <property type="match status" value="1"/>
</dbReference>
<reference evidence="4 5" key="1">
    <citation type="submission" date="2013-06" db="EMBL/GenBank/DDBJ databases">
        <title>Rumen cellulosomics: divergent fiber-degrading strategies revealed by comparative genome-wide analysis of six Ruminococcal strains.</title>
        <authorList>
            <person name="Dassa B."/>
            <person name="Borovok I."/>
            <person name="Lamed R."/>
            <person name="Flint H."/>
            <person name="Yeoman C.J."/>
            <person name="White B."/>
            <person name="Bayer E.A."/>
        </authorList>
    </citation>
    <scope>NUCLEOTIDE SEQUENCE [LARGE SCALE GENOMIC DNA]</scope>
    <source>
        <strain evidence="4 5">SY3</strain>
    </source>
</reference>
<evidence type="ECO:0000256" key="1">
    <source>
        <dbReference type="ARBA" id="ARBA00006484"/>
    </source>
</evidence>
<gene>
    <name evidence="4" type="ORF">RASY3_00580</name>
</gene>
<keyword evidence="2" id="KW-0443">Lipid metabolism</keyword>
<organism evidence="4 5">
    <name type="scientific">Ruminococcus albus SY3</name>
    <dbReference type="NCBI Taxonomy" id="1341156"/>
    <lineage>
        <taxon>Bacteria</taxon>
        <taxon>Bacillati</taxon>
        <taxon>Bacillota</taxon>
        <taxon>Clostridia</taxon>
        <taxon>Eubacteriales</taxon>
        <taxon>Oscillospiraceae</taxon>
        <taxon>Ruminococcus</taxon>
    </lineage>
</organism>
<evidence type="ECO:0000256" key="3">
    <source>
        <dbReference type="RuleBase" id="RU000363"/>
    </source>
</evidence>
<accession>A0A011V4K4</accession>
<dbReference type="EMBL" id="JEOB01000001">
    <property type="protein sequence ID" value="EXM40427.1"/>
    <property type="molecule type" value="Genomic_DNA"/>
</dbReference>
<protein>
    <submittedName>
        <fullName evidence="4">Short-chain dehydrogenase</fullName>
    </submittedName>
</protein>
<dbReference type="InterPro" id="IPR002347">
    <property type="entry name" value="SDR_fam"/>
</dbReference>
<dbReference type="InterPro" id="IPR036291">
    <property type="entry name" value="NAD(P)-bd_dom_sf"/>
</dbReference>
<dbReference type="Proteomes" id="UP000021369">
    <property type="component" value="Unassembled WGS sequence"/>
</dbReference>
<dbReference type="SUPFAM" id="SSF51735">
    <property type="entry name" value="NAD(P)-binding Rossmann-fold domains"/>
    <property type="match status" value="1"/>
</dbReference>
<evidence type="ECO:0000256" key="2">
    <source>
        <dbReference type="ARBA" id="ARBA00023221"/>
    </source>
</evidence>
<comment type="similarity">
    <text evidence="1 3">Belongs to the short-chain dehydrogenases/reductases (SDR) family.</text>
</comment>
<dbReference type="InterPro" id="IPR050259">
    <property type="entry name" value="SDR"/>
</dbReference>
<name>A0A011V4K4_RUMAL</name>
<dbReference type="AlphaFoldDB" id="A0A011V4K4"/>
<dbReference type="PATRIC" id="fig|1341156.4.peg.654"/>
<comment type="caution">
    <text evidence="4">The sequence shown here is derived from an EMBL/GenBank/DDBJ whole genome shotgun (WGS) entry which is preliminary data.</text>
</comment>
<evidence type="ECO:0000313" key="5">
    <source>
        <dbReference type="Proteomes" id="UP000021369"/>
    </source>
</evidence>
<dbReference type="RefSeq" id="WP_037284153.1">
    <property type="nucleotide sequence ID" value="NZ_JEOB01000001.1"/>
</dbReference>
<dbReference type="OrthoDB" id="5786478at2"/>
<dbReference type="PRINTS" id="PR00080">
    <property type="entry name" value="SDRFAMILY"/>
</dbReference>
<dbReference type="Gene3D" id="3.40.50.720">
    <property type="entry name" value="NAD(P)-binding Rossmann-like Domain"/>
    <property type="match status" value="1"/>
</dbReference>
<dbReference type="GO" id="GO:0008202">
    <property type="term" value="P:steroid metabolic process"/>
    <property type="evidence" value="ECO:0007669"/>
    <property type="project" value="UniProtKB-KW"/>
</dbReference>
<dbReference type="PRINTS" id="PR00081">
    <property type="entry name" value="GDHRDH"/>
</dbReference>
<sequence length="253" mass="27095">MVDVKGRWAFVTGAARGIGYRAALFMAERGCNLIVHGRTPEHCEKIVADAKALGVQAYAVGAEFSDIAQVEKMLADIDALGVTVDIVLNNAGIQVAYRTEYLDTPAKDYEDSFKINTIAPMMITYHFLAKMGKTGFGRIVNTTSGIRLEPEQAGYSASKAALDKVTMDLASKYNGTDICINITDPGWCRTDLGGPHAPNDPDSALPGVVVGAFIDDKKSGRNFAAGNFYGMTLEEAVRKAESDIPVYTGSIGL</sequence>
<dbReference type="PANTHER" id="PTHR42879:SF2">
    <property type="entry name" value="3-OXOACYL-[ACYL-CARRIER-PROTEIN] REDUCTASE FABG"/>
    <property type="match status" value="1"/>
</dbReference>
<keyword evidence="2" id="KW-0753">Steroid metabolism</keyword>
<evidence type="ECO:0000313" key="4">
    <source>
        <dbReference type="EMBL" id="EXM40427.1"/>
    </source>
</evidence>